<evidence type="ECO:0000256" key="2">
    <source>
        <dbReference type="ARBA" id="ARBA00022840"/>
    </source>
</evidence>
<dbReference type="NCBIfam" id="TIGR00152">
    <property type="entry name" value="dephospho-CoA kinase"/>
    <property type="match status" value="1"/>
</dbReference>
<keyword evidence="6" id="KW-1185">Reference proteome</keyword>
<keyword evidence="3 5" id="KW-0808">Transferase</keyword>
<dbReference type="InterPro" id="IPR027417">
    <property type="entry name" value="P-loop_NTPase"/>
</dbReference>
<sequence length="197" mass="22185">MSKIYGLTGSIATGKSTVLEILKSRGCVVYDADQVAREIVEPGTPGLEQIAEHFGDRILNSDGSLNRAKLGKIVFNNSDELQALTQITGPIIRKNIVQTIEKVRNSSDKKIYFFEIQLLFEANYQDYFNATITVYVKPPQQLQRLMERNSLDEQAARAKINSQMSIDEKKARADYLIDNSGDLESLNNEIDKLLKQL</sequence>
<dbReference type="PANTHER" id="PTHR10695">
    <property type="entry name" value="DEPHOSPHO-COA KINASE-RELATED"/>
    <property type="match status" value="1"/>
</dbReference>
<dbReference type="RefSeq" id="WP_125703279.1">
    <property type="nucleotide sequence ID" value="NZ_JBHTOO010000003.1"/>
</dbReference>
<keyword evidence="2 3" id="KW-0067">ATP-binding</keyword>
<dbReference type="SUPFAM" id="SSF52540">
    <property type="entry name" value="P-loop containing nucleoside triphosphate hydrolases"/>
    <property type="match status" value="1"/>
</dbReference>
<keyword evidence="1 3" id="KW-0547">Nucleotide-binding</keyword>
<comment type="subcellular location">
    <subcellularLocation>
        <location evidence="3">Cytoplasm</location>
    </subcellularLocation>
</comment>
<comment type="catalytic activity">
    <reaction evidence="3">
        <text>3'-dephospho-CoA + ATP = ADP + CoA + H(+)</text>
        <dbReference type="Rhea" id="RHEA:18245"/>
        <dbReference type="ChEBI" id="CHEBI:15378"/>
        <dbReference type="ChEBI" id="CHEBI:30616"/>
        <dbReference type="ChEBI" id="CHEBI:57287"/>
        <dbReference type="ChEBI" id="CHEBI:57328"/>
        <dbReference type="ChEBI" id="CHEBI:456216"/>
        <dbReference type="EC" id="2.7.1.24"/>
    </reaction>
</comment>
<keyword evidence="3" id="KW-0173">Coenzyme A biosynthesis</keyword>
<comment type="function">
    <text evidence="3">Catalyzes the phosphorylation of the 3'-hydroxyl group of dephosphocoenzyme A to form coenzyme A.</text>
</comment>
<dbReference type="EMBL" id="VDFN01000001">
    <property type="protein sequence ID" value="MQS44490.1"/>
    <property type="molecule type" value="Genomic_DNA"/>
</dbReference>
<dbReference type="HAMAP" id="MF_00376">
    <property type="entry name" value="Dephospho_CoA_kinase"/>
    <property type="match status" value="1"/>
</dbReference>
<dbReference type="PANTHER" id="PTHR10695:SF46">
    <property type="entry name" value="BIFUNCTIONAL COENZYME A SYNTHASE-RELATED"/>
    <property type="match status" value="1"/>
</dbReference>
<dbReference type="CDD" id="cd02022">
    <property type="entry name" value="DPCK"/>
    <property type="match status" value="1"/>
</dbReference>
<feature type="binding site" evidence="3">
    <location>
        <begin position="12"/>
        <end position="17"/>
    </location>
    <ligand>
        <name>ATP</name>
        <dbReference type="ChEBI" id="CHEBI:30616"/>
    </ligand>
</feature>
<accession>A0ABW9P5G7</accession>
<protein>
    <recommendedName>
        <fullName evidence="3 4">Dephospho-CoA kinase</fullName>
        <ecNumber evidence="3 4">2.7.1.24</ecNumber>
    </recommendedName>
    <alternativeName>
        <fullName evidence="3">Dephosphocoenzyme A kinase</fullName>
    </alternativeName>
</protein>
<comment type="caution">
    <text evidence="5">The sequence shown here is derived from an EMBL/GenBank/DDBJ whole genome shotgun (WGS) entry which is preliminary data.</text>
</comment>
<reference evidence="5 6" key="1">
    <citation type="journal article" date="2019" name="Syst. Appl. Microbiol.">
        <title>Polyphasic characterization of two novel Lactobacillus spp. isolated from blown salami packages: Description of Lactobacillus halodurans sp. nov. and Lactobacillus salsicarnum sp. nov.</title>
        <authorList>
            <person name="Schuster J.A."/>
            <person name="Klingl A."/>
            <person name="Vogel R.F."/>
            <person name="Ehrmann M.A."/>
        </authorList>
    </citation>
    <scope>NUCLEOTIDE SEQUENCE [LARGE SCALE GENOMIC DNA]</scope>
    <source>
        <strain evidence="5 6">TMW 1.2098</strain>
    </source>
</reference>
<organism evidence="5 6">
    <name type="scientific">Companilactobacillus mishanensis</name>
    <dbReference type="NCBI Taxonomy" id="2486008"/>
    <lineage>
        <taxon>Bacteria</taxon>
        <taxon>Bacillati</taxon>
        <taxon>Bacillota</taxon>
        <taxon>Bacilli</taxon>
        <taxon>Lactobacillales</taxon>
        <taxon>Lactobacillaceae</taxon>
        <taxon>Companilactobacillus</taxon>
    </lineage>
</organism>
<proteinExistence type="inferred from homology"/>
<evidence type="ECO:0000256" key="4">
    <source>
        <dbReference type="NCBIfam" id="TIGR00152"/>
    </source>
</evidence>
<dbReference type="Pfam" id="PF01121">
    <property type="entry name" value="CoaE"/>
    <property type="match status" value="1"/>
</dbReference>
<keyword evidence="3" id="KW-0963">Cytoplasm</keyword>
<dbReference type="EC" id="2.7.1.24" evidence="3 4"/>
<evidence type="ECO:0000313" key="6">
    <source>
        <dbReference type="Proteomes" id="UP000436655"/>
    </source>
</evidence>
<keyword evidence="3 5" id="KW-0418">Kinase</keyword>
<evidence type="ECO:0000256" key="1">
    <source>
        <dbReference type="ARBA" id="ARBA00022741"/>
    </source>
</evidence>
<name>A0ABW9P5G7_9LACO</name>
<dbReference type="InterPro" id="IPR001977">
    <property type="entry name" value="Depp_CoAkinase"/>
</dbReference>
<comment type="pathway">
    <text evidence="3">Cofactor biosynthesis; coenzyme A biosynthesis; CoA from (R)-pantothenate: step 5/5.</text>
</comment>
<dbReference type="PROSITE" id="PS51219">
    <property type="entry name" value="DPCK"/>
    <property type="match status" value="1"/>
</dbReference>
<evidence type="ECO:0000313" key="5">
    <source>
        <dbReference type="EMBL" id="MQS44490.1"/>
    </source>
</evidence>
<evidence type="ECO:0000256" key="3">
    <source>
        <dbReference type="HAMAP-Rule" id="MF_00376"/>
    </source>
</evidence>
<dbReference type="Gene3D" id="3.40.50.300">
    <property type="entry name" value="P-loop containing nucleotide triphosphate hydrolases"/>
    <property type="match status" value="1"/>
</dbReference>
<dbReference type="Proteomes" id="UP000436655">
    <property type="component" value="Unassembled WGS sequence"/>
</dbReference>
<comment type="similarity">
    <text evidence="3">Belongs to the CoaE family.</text>
</comment>
<dbReference type="GO" id="GO:0004140">
    <property type="term" value="F:dephospho-CoA kinase activity"/>
    <property type="evidence" value="ECO:0007669"/>
    <property type="project" value="UniProtKB-EC"/>
</dbReference>
<gene>
    <name evidence="3" type="primary">coaE</name>
    <name evidence="5" type="ORF">FHL03_03200</name>
</gene>